<dbReference type="SUPFAM" id="SSF56436">
    <property type="entry name" value="C-type lectin-like"/>
    <property type="match status" value="1"/>
</dbReference>
<dbReference type="InterPro" id="IPR005532">
    <property type="entry name" value="SUMF_dom"/>
</dbReference>
<protein>
    <recommendedName>
        <fullName evidence="2">Sulfatase-modifying factor enzyme-like domain-containing protein</fullName>
    </recommendedName>
</protein>
<dbReference type="InterPro" id="IPR042095">
    <property type="entry name" value="SUMF_sf"/>
</dbReference>
<dbReference type="AlphaFoldDB" id="A0A2A6REB6"/>
<feature type="domain" description="Sulfatase-modifying factor enzyme-like" evidence="2">
    <location>
        <begin position="523"/>
        <end position="745"/>
    </location>
</feature>
<dbReference type="OrthoDB" id="134770at2"/>
<dbReference type="Pfam" id="PF03781">
    <property type="entry name" value="FGE-sulfatase"/>
    <property type="match status" value="1"/>
</dbReference>
<evidence type="ECO:0000313" key="3">
    <source>
        <dbReference type="EMBL" id="PDW00667.1"/>
    </source>
</evidence>
<evidence type="ECO:0000313" key="4">
    <source>
        <dbReference type="Proteomes" id="UP000220527"/>
    </source>
</evidence>
<dbReference type="PANTHER" id="PTHR23150">
    <property type="entry name" value="SULFATASE MODIFYING FACTOR 1, 2"/>
    <property type="match status" value="1"/>
</dbReference>
<organism evidence="3 4">
    <name type="scientific">Candidatus Viridilinea mediisalina</name>
    <dbReference type="NCBI Taxonomy" id="2024553"/>
    <lineage>
        <taxon>Bacteria</taxon>
        <taxon>Bacillati</taxon>
        <taxon>Chloroflexota</taxon>
        <taxon>Chloroflexia</taxon>
        <taxon>Chloroflexales</taxon>
        <taxon>Chloroflexineae</taxon>
        <taxon>Oscillochloridaceae</taxon>
        <taxon>Candidatus Viridilinea</taxon>
    </lineage>
</organism>
<sequence>MGSWSDSLLVRLRRAVAALAGAPDHDPREGTVTVSGSGTVYGNVVGFNLGQVIFGRDPSEDERRRIVWYLEGLMRKLQVLPLRGLDEQLGQSACLELPRIYVTLATTTRLAAERGTKAQLSAFFEQGDPDRPLKQDYHPDHALPDRARYRVDGAATIDGQAEAPVVLQRSLTGGQIRHFTRAWYEELVTKGQLDQAQAERLCSILLRAIGDPQRPRLREMAKTPLLLTLMALVLYNKGELPRDRPQLYERILELLLGQWDHVREGQSLGQAIGMPTWDSSYIRPLLDRLSYEAHGAASSQDGRGRLARGEVYTALIDFFQQTEVASPGDAAVRCLDYIDQRSGLLLPDGADTFTFAHLTLQEHCAGRQIALNAEDPVALVMAHRHDDRWREPIFLGVGLAPPLVLDRLFNDLIEREEAGKSKPVARWYRDLILAAELGADRDWSYLRTRPQIRATRWQAALKQGLEELLADRVQPLPVAERVRAGFLLGDRDLGDPRFPVTVDEWRNASERALAGDANGYFCPIPAGTYWIGSANDDPDAKDEERPQHTITLAHPIYIARYPLTNAQWRAWVRLGDGQPSYTDDDSDLNHPNQPVVGVSWVMANAYCAWFSTAIGADLRLPSEQEWEAAARGGDRRRYPWGDDWREDHAATEEDRATRGWRWSIPVGCYPAGAAPCGALDMAGNVREWMVNTWQSYPGAERVFADEERWVLRGGDYDDSRTNVRCGARLRFLPGYDLSGDRGFRVLLSPLGIGESPIAENPKAEHSRKPDSR</sequence>
<keyword evidence="4" id="KW-1185">Reference proteome</keyword>
<dbReference type="InterPro" id="IPR016187">
    <property type="entry name" value="CTDL_fold"/>
</dbReference>
<proteinExistence type="predicted"/>
<dbReference type="GO" id="GO:0120147">
    <property type="term" value="F:formylglycine-generating oxidase activity"/>
    <property type="evidence" value="ECO:0007669"/>
    <property type="project" value="TreeGrafter"/>
</dbReference>
<name>A0A2A6REB6_9CHLR</name>
<dbReference type="Gene3D" id="3.90.1580.10">
    <property type="entry name" value="paralog of FGE (formylglycine-generating enzyme)"/>
    <property type="match status" value="1"/>
</dbReference>
<dbReference type="RefSeq" id="WP_097645909.1">
    <property type="nucleotide sequence ID" value="NZ_NQWI01000171.1"/>
</dbReference>
<evidence type="ECO:0000256" key="1">
    <source>
        <dbReference type="SAM" id="MobiDB-lite"/>
    </source>
</evidence>
<dbReference type="PANTHER" id="PTHR23150:SF19">
    <property type="entry name" value="FORMYLGLYCINE-GENERATING ENZYME"/>
    <property type="match status" value="1"/>
</dbReference>
<evidence type="ECO:0000259" key="2">
    <source>
        <dbReference type="Pfam" id="PF03781"/>
    </source>
</evidence>
<reference evidence="4" key="1">
    <citation type="submission" date="2017-08" db="EMBL/GenBank/DDBJ databases">
        <authorList>
            <person name="Grouzdev D.S."/>
            <person name="Gaisin V.A."/>
            <person name="Rysina M.S."/>
            <person name="Gorlenko V.M."/>
        </authorList>
    </citation>
    <scope>NUCLEOTIDE SEQUENCE [LARGE SCALE GENOMIC DNA]</scope>
    <source>
        <strain evidence="4">Kir15-3F</strain>
    </source>
</reference>
<feature type="region of interest" description="Disordered" evidence="1">
    <location>
        <begin position="753"/>
        <end position="772"/>
    </location>
</feature>
<feature type="compositionally biased region" description="Basic and acidic residues" evidence="1">
    <location>
        <begin position="761"/>
        <end position="772"/>
    </location>
</feature>
<dbReference type="EMBL" id="NQWI01000171">
    <property type="protein sequence ID" value="PDW00667.1"/>
    <property type="molecule type" value="Genomic_DNA"/>
</dbReference>
<dbReference type="InterPro" id="IPR051043">
    <property type="entry name" value="Sulfatase_Mod_Factor_Kinase"/>
</dbReference>
<comment type="caution">
    <text evidence="3">The sequence shown here is derived from an EMBL/GenBank/DDBJ whole genome shotgun (WGS) entry which is preliminary data.</text>
</comment>
<dbReference type="Proteomes" id="UP000220527">
    <property type="component" value="Unassembled WGS sequence"/>
</dbReference>
<gene>
    <name evidence="3" type="ORF">CJ255_20320</name>
</gene>
<accession>A0A2A6REB6</accession>